<dbReference type="EnsemblPlants" id="OGLUM02G07900.1">
    <property type="protein sequence ID" value="OGLUM02G07900.1"/>
    <property type="gene ID" value="OGLUM02G07900"/>
</dbReference>
<keyword evidence="3" id="KW-1185">Reference proteome</keyword>
<organism evidence="2">
    <name type="scientific">Oryza glumipatula</name>
    <dbReference type="NCBI Taxonomy" id="40148"/>
    <lineage>
        <taxon>Eukaryota</taxon>
        <taxon>Viridiplantae</taxon>
        <taxon>Streptophyta</taxon>
        <taxon>Embryophyta</taxon>
        <taxon>Tracheophyta</taxon>
        <taxon>Spermatophyta</taxon>
        <taxon>Magnoliopsida</taxon>
        <taxon>Liliopsida</taxon>
        <taxon>Poales</taxon>
        <taxon>Poaceae</taxon>
        <taxon>BOP clade</taxon>
        <taxon>Oryzoideae</taxon>
        <taxon>Oryzeae</taxon>
        <taxon>Oryzinae</taxon>
        <taxon>Oryza</taxon>
    </lineage>
</organism>
<reference evidence="2" key="2">
    <citation type="submission" date="2018-05" db="EMBL/GenBank/DDBJ databases">
        <title>OgluRS3 (Oryza glumaepatula Reference Sequence Version 3).</title>
        <authorList>
            <person name="Zhang J."/>
            <person name="Kudrna D."/>
            <person name="Lee S."/>
            <person name="Talag J."/>
            <person name="Welchert J."/>
            <person name="Wing R.A."/>
        </authorList>
    </citation>
    <scope>NUCLEOTIDE SEQUENCE [LARGE SCALE GENOMIC DNA]</scope>
</reference>
<dbReference type="HOGENOM" id="CLU_2675086_0_0_1"/>
<evidence type="ECO:0000313" key="2">
    <source>
        <dbReference type="EnsemblPlants" id="OGLUM02G07900.1"/>
    </source>
</evidence>
<name>A0A0D9YNX7_9ORYZ</name>
<sequence>MSGPVVPLASAAQGPCEPSPGSGPLPVSAAASDPPAPSSSVPAGGREPSASGLPPAVTPQLGQLCTSSVSYCKTF</sequence>
<proteinExistence type="predicted"/>
<protein>
    <submittedName>
        <fullName evidence="2">Uncharacterized protein</fullName>
    </submittedName>
</protein>
<evidence type="ECO:0000313" key="3">
    <source>
        <dbReference type="Proteomes" id="UP000026961"/>
    </source>
</evidence>
<dbReference type="AlphaFoldDB" id="A0A0D9YNX7"/>
<feature type="region of interest" description="Disordered" evidence="1">
    <location>
        <begin position="1"/>
        <end position="59"/>
    </location>
</feature>
<evidence type="ECO:0000256" key="1">
    <source>
        <dbReference type="SAM" id="MobiDB-lite"/>
    </source>
</evidence>
<accession>A0A0D9YNX7</accession>
<dbReference type="Gramene" id="OGLUM02G07900.1">
    <property type="protein sequence ID" value="OGLUM02G07900.1"/>
    <property type="gene ID" value="OGLUM02G07900"/>
</dbReference>
<feature type="compositionally biased region" description="Low complexity" evidence="1">
    <location>
        <begin position="26"/>
        <end position="43"/>
    </location>
</feature>
<dbReference type="STRING" id="40148.A0A0D9YNX7"/>
<dbReference type="Proteomes" id="UP000026961">
    <property type="component" value="Chromosome 2"/>
</dbReference>
<reference evidence="2" key="1">
    <citation type="submission" date="2015-04" db="UniProtKB">
        <authorList>
            <consortium name="EnsemblPlants"/>
        </authorList>
    </citation>
    <scope>IDENTIFICATION</scope>
</reference>